<keyword evidence="2" id="KW-1185">Reference proteome</keyword>
<name>A0A0D0BQQ2_9AGAR</name>
<gene>
    <name evidence="1" type="ORF">GYMLUDRAFT_64551</name>
</gene>
<sequence>MNYTPDQNENLGRFEVNMIGIDILHSQADDPTGKGKIKDSPKMRGPTIICYCPPQEYPCSAKYIADWTRDIMIDPKWKYPSVGSNTDPLLPVLPILWYTLYLWWDILQFLFKNVYDLEQILLQSPCVEDTQQLNQIPLDLQSYILILNDYKDIIQYLLGIAKAQSSTIDPLQHFNVLAPPTPTQMTFKPSVSIASAPCSHGSIPAHASSQGPDAAQFWKSSSPLPSYHPECLDPNQLHERKRPISFNLYCKPSLAATVRASLNLVNWLGIGSFHSARLYRINIWISVTSSLRALLYRSCLTGGQDHQGSRGP</sequence>
<dbReference type="EMBL" id="KN834851">
    <property type="protein sequence ID" value="KIK51954.1"/>
    <property type="molecule type" value="Genomic_DNA"/>
</dbReference>
<evidence type="ECO:0000313" key="2">
    <source>
        <dbReference type="Proteomes" id="UP000053593"/>
    </source>
</evidence>
<accession>A0A0D0BQQ2</accession>
<organism evidence="1 2">
    <name type="scientific">Collybiopsis luxurians FD-317 M1</name>
    <dbReference type="NCBI Taxonomy" id="944289"/>
    <lineage>
        <taxon>Eukaryota</taxon>
        <taxon>Fungi</taxon>
        <taxon>Dikarya</taxon>
        <taxon>Basidiomycota</taxon>
        <taxon>Agaricomycotina</taxon>
        <taxon>Agaricomycetes</taxon>
        <taxon>Agaricomycetidae</taxon>
        <taxon>Agaricales</taxon>
        <taxon>Marasmiineae</taxon>
        <taxon>Omphalotaceae</taxon>
        <taxon>Collybiopsis</taxon>
        <taxon>Collybiopsis luxurians</taxon>
    </lineage>
</organism>
<dbReference type="AlphaFoldDB" id="A0A0D0BQQ2"/>
<dbReference type="Proteomes" id="UP000053593">
    <property type="component" value="Unassembled WGS sequence"/>
</dbReference>
<reference evidence="1 2" key="1">
    <citation type="submission" date="2014-04" db="EMBL/GenBank/DDBJ databases">
        <title>Evolutionary Origins and Diversification of the Mycorrhizal Mutualists.</title>
        <authorList>
            <consortium name="DOE Joint Genome Institute"/>
            <consortium name="Mycorrhizal Genomics Consortium"/>
            <person name="Kohler A."/>
            <person name="Kuo A."/>
            <person name="Nagy L.G."/>
            <person name="Floudas D."/>
            <person name="Copeland A."/>
            <person name="Barry K.W."/>
            <person name="Cichocki N."/>
            <person name="Veneault-Fourrey C."/>
            <person name="LaButti K."/>
            <person name="Lindquist E.A."/>
            <person name="Lipzen A."/>
            <person name="Lundell T."/>
            <person name="Morin E."/>
            <person name="Murat C."/>
            <person name="Riley R."/>
            <person name="Ohm R."/>
            <person name="Sun H."/>
            <person name="Tunlid A."/>
            <person name="Henrissat B."/>
            <person name="Grigoriev I.V."/>
            <person name="Hibbett D.S."/>
            <person name="Martin F."/>
        </authorList>
    </citation>
    <scope>NUCLEOTIDE SEQUENCE [LARGE SCALE GENOMIC DNA]</scope>
    <source>
        <strain evidence="1 2">FD-317 M1</strain>
    </source>
</reference>
<protein>
    <submittedName>
        <fullName evidence="1">Uncharacterized protein</fullName>
    </submittedName>
</protein>
<proteinExistence type="predicted"/>
<evidence type="ECO:0000313" key="1">
    <source>
        <dbReference type="EMBL" id="KIK51954.1"/>
    </source>
</evidence>
<dbReference type="HOGENOM" id="CLU_891527_0_0_1"/>